<evidence type="ECO:0000313" key="9">
    <source>
        <dbReference type="Proteomes" id="UP001212498"/>
    </source>
</evidence>
<comment type="caution">
    <text evidence="8">The sequence shown here is derived from an EMBL/GenBank/DDBJ whole genome shotgun (WGS) entry which is preliminary data.</text>
</comment>
<dbReference type="InterPro" id="IPR001647">
    <property type="entry name" value="HTH_TetR"/>
</dbReference>
<evidence type="ECO:0000256" key="2">
    <source>
        <dbReference type="ARBA" id="ARBA00023015"/>
    </source>
</evidence>
<feature type="DNA-binding region" description="H-T-H motif" evidence="5">
    <location>
        <begin position="37"/>
        <end position="56"/>
    </location>
</feature>
<accession>A0ABT4SZ41</accession>
<dbReference type="InterPro" id="IPR009057">
    <property type="entry name" value="Homeodomain-like_sf"/>
</dbReference>
<name>A0ABT4SZ41_9ACTN</name>
<keyword evidence="2" id="KW-0805">Transcription regulation</keyword>
<dbReference type="InterPro" id="IPR050109">
    <property type="entry name" value="HTH-type_TetR-like_transc_reg"/>
</dbReference>
<evidence type="ECO:0000256" key="3">
    <source>
        <dbReference type="ARBA" id="ARBA00023125"/>
    </source>
</evidence>
<dbReference type="PROSITE" id="PS50977">
    <property type="entry name" value="HTH_TETR_2"/>
    <property type="match status" value="1"/>
</dbReference>
<feature type="domain" description="HTH tetR-type" evidence="7">
    <location>
        <begin position="14"/>
        <end position="74"/>
    </location>
</feature>
<protein>
    <submittedName>
        <fullName evidence="8">TetR family transcriptional regulator C-terminal domain-containing protein</fullName>
    </submittedName>
</protein>
<dbReference type="InterPro" id="IPR036271">
    <property type="entry name" value="Tet_transcr_reg_TetR-rel_C_sf"/>
</dbReference>
<dbReference type="Proteomes" id="UP001212498">
    <property type="component" value="Unassembled WGS sequence"/>
</dbReference>
<dbReference type="Pfam" id="PF00440">
    <property type="entry name" value="TetR_N"/>
    <property type="match status" value="1"/>
</dbReference>
<dbReference type="PANTHER" id="PTHR30055">
    <property type="entry name" value="HTH-TYPE TRANSCRIPTIONAL REGULATOR RUTR"/>
    <property type="match status" value="1"/>
</dbReference>
<feature type="compositionally biased region" description="Basic and acidic residues" evidence="6">
    <location>
        <begin position="199"/>
        <end position="211"/>
    </location>
</feature>
<sequence>MAKLVDRPSSARGDRRREQLVDAGVALLCEGGWPAVTTRAVAERAMTKPGLIHYHFGGLPGLRTAIARRAGELIIGPLLDELLAAEDDRQALTVVQRLTSETAGDERMIRMGVELIAGAMRDPALGEVLRDELRRARERLGRRLGELHPDWSTGRRSGAATLVAALIDGLMLHRMLDPGLDTGEAMAAVEDLLSPQSETVRKEQHGHRGEA</sequence>
<gene>
    <name evidence="8" type="ORF">OUY24_17975</name>
</gene>
<evidence type="ECO:0000313" key="8">
    <source>
        <dbReference type="EMBL" id="MDA0642526.1"/>
    </source>
</evidence>
<evidence type="ECO:0000256" key="1">
    <source>
        <dbReference type="ARBA" id="ARBA00022491"/>
    </source>
</evidence>
<dbReference type="Gene3D" id="1.10.357.10">
    <property type="entry name" value="Tetracycline Repressor, domain 2"/>
    <property type="match status" value="1"/>
</dbReference>
<dbReference type="RefSeq" id="WP_271277045.1">
    <property type="nucleotide sequence ID" value="NZ_BAABFD010000005.1"/>
</dbReference>
<keyword evidence="9" id="KW-1185">Reference proteome</keyword>
<evidence type="ECO:0000256" key="6">
    <source>
        <dbReference type="SAM" id="MobiDB-lite"/>
    </source>
</evidence>
<dbReference type="Pfam" id="PF13977">
    <property type="entry name" value="TetR_C_6"/>
    <property type="match status" value="1"/>
</dbReference>
<dbReference type="PANTHER" id="PTHR30055:SF226">
    <property type="entry name" value="HTH-TYPE TRANSCRIPTIONAL REGULATOR PKSA"/>
    <property type="match status" value="1"/>
</dbReference>
<evidence type="ECO:0000256" key="5">
    <source>
        <dbReference type="PROSITE-ProRule" id="PRU00335"/>
    </source>
</evidence>
<keyword evidence="3 5" id="KW-0238">DNA-binding</keyword>
<feature type="region of interest" description="Disordered" evidence="6">
    <location>
        <begin position="192"/>
        <end position="211"/>
    </location>
</feature>
<keyword evidence="1" id="KW-0678">Repressor</keyword>
<dbReference type="EMBL" id="JAPNUD010000044">
    <property type="protein sequence ID" value="MDA0642526.1"/>
    <property type="molecule type" value="Genomic_DNA"/>
</dbReference>
<evidence type="ECO:0000256" key="4">
    <source>
        <dbReference type="ARBA" id="ARBA00023163"/>
    </source>
</evidence>
<dbReference type="SUPFAM" id="SSF46689">
    <property type="entry name" value="Homeodomain-like"/>
    <property type="match status" value="1"/>
</dbReference>
<proteinExistence type="predicted"/>
<keyword evidence="4" id="KW-0804">Transcription</keyword>
<organism evidence="8 9">
    <name type="scientific">Nonomuraea ferruginea</name>
    <dbReference type="NCBI Taxonomy" id="46174"/>
    <lineage>
        <taxon>Bacteria</taxon>
        <taxon>Bacillati</taxon>
        <taxon>Actinomycetota</taxon>
        <taxon>Actinomycetes</taxon>
        <taxon>Streptosporangiales</taxon>
        <taxon>Streptosporangiaceae</taxon>
        <taxon>Nonomuraea</taxon>
    </lineage>
</organism>
<dbReference type="SUPFAM" id="SSF48498">
    <property type="entry name" value="Tetracyclin repressor-like, C-terminal domain"/>
    <property type="match status" value="1"/>
</dbReference>
<reference evidence="8 9" key="1">
    <citation type="submission" date="2022-11" db="EMBL/GenBank/DDBJ databases">
        <title>Nonomuraea corallina sp. nov., a new species of the genus Nonomuraea isolated from sea side sediment in Thai sea.</title>
        <authorList>
            <person name="Ngamcharungchit C."/>
            <person name="Matsumoto A."/>
            <person name="Suriyachadkun C."/>
            <person name="Panbangred W."/>
            <person name="Inahashi Y."/>
            <person name="Intra B."/>
        </authorList>
    </citation>
    <scope>NUCLEOTIDE SEQUENCE [LARGE SCALE GENOMIC DNA]</scope>
    <source>
        <strain evidence="8 9">DSM 43553</strain>
    </source>
</reference>
<evidence type="ECO:0000259" key="7">
    <source>
        <dbReference type="PROSITE" id="PS50977"/>
    </source>
</evidence>
<dbReference type="InterPro" id="IPR039538">
    <property type="entry name" value="BetI_C"/>
</dbReference>